<evidence type="ECO:0000259" key="7">
    <source>
        <dbReference type="Pfam" id="PF06271"/>
    </source>
</evidence>
<accession>A0ABU8SF92</accession>
<feature type="transmembrane region" description="Helical" evidence="5">
    <location>
        <begin position="330"/>
        <end position="350"/>
    </location>
</feature>
<feature type="transmembrane region" description="Helical" evidence="5">
    <location>
        <begin position="217"/>
        <end position="241"/>
    </location>
</feature>
<evidence type="ECO:0000256" key="3">
    <source>
        <dbReference type="ARBA" id="ARBA00022989"/>
    </source>
</evidence>
<feature type="transmembrane region" description="Helical" evidence="5">
    <location>
        <begin position="6"/>
        <end position="26"/>
    </location>
</feature>
<evidence type="ECO:0000313" key="8">
    <source>
        <dbReference type="EMBL" id="MEJ6348052.1"/>
    </source>
</evidence>
<dbReference type="Pfam" id="PF04892">
    <property type="entry name" value="VanZ"/>
    <property type="match status" value="1"/>
</dbReference>
<evidence type="ECO:0000256" key="4">
    <source>
        <dbReference type="ARBA" id="ARBA00023136"/>
    </source>
</evidence>
<gene>
    <name evidence="8" type="ORF">R4Y45_02270</name>
</gene>
<feature type="transmembrane region" description="Helical" evidence="5">
    <location>
        <begin position="110"/>
        <end position="131"/>
    </location>
</feature>
<comment type="caution">
    <text evidence="8">The sequence shown here is derived from an EMBL/GenBank/DDBJ whole genome shotgun (WGS) entry which is preliminary data.</text>
</comment>
<feature type="transmembrane region" description="Helical" evidence="5">
    <location>
        <begin position="38"/>
        <end position="62"/>
    </location>
</feature>
<dbReference type="InterPro" id="IPR006976">
    <property type="entry name" value="VanZ-like"/>
</dbReference>
<dbReference type="RefSeq" id="WP_339968865.1">
    <property type="nucleotide sequence ID" value="NZ_JAWMWG010000001.1"/>
</dbReference>
<feature type="domain" description="VanZ-like" evidence="6">
    <location>
        <begin position="47"/>
        <end position="188"/>
    </location>
</feature>
<feature type="transmembrane region" description="Helical" evidence="5">
    <location>
        <begin position="173"/>
        <end position="196"/>
    </location>
</feature>
<dbReference type="InterPro" id="IPR053150">
    <property type="entry name" value="Teicoplanin_resist-assoc"/>
</dbReference>
<evidence type="ECO:0000259" key="6">
    <source>
        <dbReference type="Pfam" id="PF04892"/>
    </source>
</evidence>
<keyword evidence="3 5" id="KW-1133">Transmembrane helix</keyword>
<dbReference type="Proteomes" id="UP001377804">
    <property type="component" value="Unassembled WGS sequence"/>
</dbReference>
<dbReference type="Pfam" id="PF06271">
    <property type="entry name" value="RDD"/>
    <property type="match status" value="1"/>
</dbReference>
<dbReference type="EMBL" id="JAWMWG010000001">
    <property type="protein sequence ID" value="MEJ6348052.1"/>
    <property type="molecule type" value="Genomic_DNA"/>
</dbReference>
<keyword evidence="2 5" id="KW-0812">Transmembrane</keyword>
<sequence>MGYVQVIKTAVLLFPFLALIISLPVFIRQYQKYQAFVFWRGIMIYSFVFYLLVAYCLIILPLPDVQAVANLKTPTYNLNLFQFVREFQHETPLILSQPRTYLQTLKSASFIQPLFNLFLTIPFGVYLRYYFKRSFKQVLILGFLLSLFFELTQLTGLYGIYPRSYRLFDVDDLMLNTLGAVFGYVLTPAVTFLFPTQDKLSQKAGSLKTNVSITRRTVALITDGIVWGILTSVIAVILKLAQVNVDMIIVNSLVALILLGVIPLFKGQTIGKWAVKIKIIDARTQRKPGFWQLVFRQFELYGVLLPFTLGLTPYVISLTGKVPDDKLTQVYFLAIVLLALNLLLVLYLVWQAFKPSPVLFYERWSKTKQVSQLKEEES</sequence>
<dbReference type="PIRSF" id="PIRSF031578">
    <property type="entry name" value="Uncharacterised_Vanz_RDD-cont"/>
    <property type="match status" value="1"/>
</dbReference>
<dbReference type="PANTHER" id="PTHR36834:SF1">
    <property type="entry name" value="INTEGRAL MEMBRANE PROTEIN"/>
    <property type="match status" value="1"/>
</dbReference>
<evidence type="ECO:0000256" key="2">
    <source>
        <dbReference type="ARBA" id="ARBA00022692"/>
    </source>
</evidence>
<proteinExistence type="predicted"/>
<evidence type="ECO:0000313" key="9">
    <source>
        <dbReference type="Proteomes" id="UP001377804"/>
    </source>
</evidence>
<name>A0ABU8SF92_9LACO</name>
<feature type="domain" description="RDD" evidence="7">
    <location>
        <begin position="212"/>
        <end position="330"/>
    </location>
</feature>
<feature type="transmembrane region" description="Helical" evidence="5">
    <location>
        <begin position="138"/>
        <end position="161"/>
    </location>
</feature>
<dbReference type="PANTHER" id="PTHR36834">
    <property type="entry name" value="MEMBRANE PROTEIN-RELATED"/>
    <property type="match status" value="1"/>
</dbReference>
<dbReference type="InterPro" id="IPR010432">
    <property type="entry name" value="RDD"/>
</dbReference>
<feature type="transmembrane region" description="Helical" evidence="5">
    <location>
        <begin position="247"/>
        <end position="265"/>
    </location>
</feature>
<keyword evidence="4 5" id="KW-0472">Membrane</keyword>
<organism evidence="8 9">
    <name type="scientific">Holzapfeliella saturejae</name>
    <dbReference type="NCBI Taxonomy" id="3082953"/>
    <lineage>
        <taxon>Bacteria</taxon>
        <taxon>Bacillati</taxon>
        <taxon>Bacillota</taxon>
        <taxon>Bacilli</taxon>
        <taxon>Lactobacillales</taxon>
        <taxon>Lactobacillaceae</taxon>
        <taxon>Holzapfeliella</taxon>
    </lineage>
</organism>
<evidence type="ECO:0000256" key="5">
    <source>
        <dbReference type="SAM" id="Phobius"/>
    </source>
</evidence>
<dbReference type="InterPro" id="IPR021192">
    <property type="entry name" value="UCP031578_Vanz/RDD"/>
</dbReference>
<keyword evidence="9" id="KW-1185">Reference proteome</keyword>
<evidence type="ECO:0000256" key="1">
    <source>
        <dbReference type="ARBA" id="ARBA00004141"/>
    </source>
</evidence>
<comment type="subcellular location">
    <subcellularLocation>
        <location evidence="1">Membrane</location>
        <topology evidence="1">Multi-pass membrane protein</topology>
    </subcellularLocation>
</comment>
<reference evidence="8 9" key="1">
    <citation type="submission" date="2023-10" db="EMBL/GenBank/DDBJ databases">
        <title>Holzapfeliella saturejae sp. nov. isolated from Satureja montana flowers.</title>
        <authorList>
            <person name="Alcantara C."/>
            <person name="Zuniga M."/>
            <person name="Landete J.M."/>
            <person name="Monedero V."/>
        </authorList>
    </citation>
    <scope>NUCLEOTIDE SEQUENCE [LARGE SCALE GENOMIC DNA]</scope>
    <source>
        <strain evidence="8 9">He02</strain>
    </source>
</reference>
<protein>
    <submittedName>
        <fullName evidence="8">VanZ family protein</fullName>
    </submittedName>
</protein>
<feature type="transmembrane region" description="Helical" evidence="5">
    <location>
        <begin position="300"/>
        <end position="318"/>
    </location>
</feature>